<evidence type="ECO:0000313" key="4">
    <source>
        <dbReference type="EMBL" id="CAD7085094.1"/>
    </source>
</evidence>
<dbReference type="InParanoid" id="A0A7R8UQE2"/>
<organism evidence="4 5">
    <name type="scientific">Hermetia illucens</name>
    <name type="common">Black soldier fly</name>
    <dbReference type="NCBI Taxonomy" id="343691"/>
    <lineage>
        <taxon>Eukaryota</taxon>
        <taxon>Metazoa</taxon>
        <taxon>Ecdysozoa</taxon>
        <taxon>Arthropoda</taxon>
        <taxon>Hexapoda</taxon>
        <taxon>Insecta</taxon>
        <taxon>Pterygota</taxon>
        <taxon>Neoptera</taxon>
        <taxon>Endopterygota</taxon>
        <taxon>Diptera</taxon>
        <taxon>Brachycera</taxon>
        <taxon>Stratiomyomorpha</taxon>
        <taxon>Stratiomyidae</taxon>
        <taxon>Hermetiinae</taxon>
        <taxon>Hermetia</taxon>
    </lineage>
</organism>
<dbReference type="InterPro" id="IPR036875">
    <property type="entry name" value="Znf_CCHC_sf"/>
</dbReference>
<protein>
    <recommendedName>
        <fullName evidence="3">CCHC-type domain-containing protein</fullName>
    </recommendedName>
</protein>
<keyword evidence="5" id="KW-1185">Reference proteome</keyword>
<proteinExistence type="predicted"/>
<feature type="compositionally biased region" description="Basic and acidic residues" evidence="2">
    <location>
        <begin position="78"/>
        <end position="88"/>
    </location>
</feature>
<dbReference type="GO" id="GO:0008270">
    <property type="term" value="F:zinc ion binding"/>
    <property type="evidence" value="ECO:0007669"/>
    <property type="project" value="UniProtKB-KW"/>
</dbReference>
<feature type="compositionally biased region" description="Low complexity" evidence="2">
    <location>
        <begin position="89"/>
        <end position="108"/>
    </location>
</feature>
<accession>A0A7R8UQE2</accession>
<gene>
    <name evidence="4" type="ORF">HERILL_LOCUS7958</name>
</gene>
<dbReference type="AlphaFoldDB" id="A0A7R8UQE2"/>
<dbReference type="InterPro" id="IPR001878">
    <property type="entry name" value="Znf_CCHC"/>
</dbReference>
<dbReference type="EMBL" id="LR899011">
    <property type="protein sequence ID" value="CAD7085094.1"/>
    <property type="molecule type" value="Genomic_DNA"/>
</dbReference>
<reference evidence="4 5" key="1">
    <citation type="submission" date="2020-11" db="EMBL/GenBank/DDBJ databases">
        <authorList>
            <person name="Wallbank WR R."/>
            <person name="Pardo Diaz C."/>
            <person name="Kozak K."/>
            <person name="Martin S."/>
            <person name="Jiggins C."/>
            <person name="Moest M."/>
            <person name="Warren A I."/>
            <person name="Generalovic N T."/>
            <person name="Byers J.R.P. K."/>
            <person name="Montejo-Kovacevich G."/>
            <person name="Yen C E."/>
        </authorList>
    </citation>
    <scope>NUCLEOTIDE SEQUENCE [LARGE SCALE GENOMIC DNA]</scope>
</reference>
<dbReference type="GO" id="GO:0003676">
    <property type="term" value="F:nucleic acid binding"/>
    <property type="evidence" value="ECO:0007669"/>
    <property type="project" value="InterPro"/>
</dbReference>
<keyword evidence="1" id="KW-0479">Metal-binding</keyword>
<feature type="domain" description="CCHC-type" evidence="3">
    <location>
        <begin position="483"/>
        <end position="497"/>
    </location>
</feature>
<keyword evidence="1" id="KW-0863">Zinc-finger</keyword>
<evidence type="ECO:0000313" key="5">
    <source>
        <dbReference type="Proteomes" id="UP000594454"/>
    </source>
</evidence>
<dbReference type="SUPFAM" id="SSF57756">
    <property type="entry name" value="Retrovirus zinc finger-like domains"/>
    <property type="match status" value="1"/>
</dbReference>
<feature type="region of interest" description="Disordered" evidence="2">
    <location>
        <begin position="64"/>
        <end position="140"/>
    </location>
</feature>
<evidence type="ECO:0000256" key="2">
    <source>
        <dbReference type="SAM" id="MobiDB-lite"/>
    </source>
</evidence>
<name>A0A7R8UQE2_HERIL</name>
<dbReference type="SMART" id="SM00343">
    <property type="entry name" value="ZnF_C2HC"/>
    <property type="match status" value="2"/>
</dbReference>
<sequence>MEDERRSKLTVQGLGTPVPAAFGSEQAGSRPSISLDRSASVVDNLATVASNATSVLDLEKDVFKRSTTLPRTPVTKPKKGEFKADRWTTKTATTSTAQIQKEQQQEVLQDQEKDPFRRSSSILRSPPMPNIKKDKTEGRSMNAKCEGVFSRNHHGEQSPEAEELPFTQLGAKIVELSEFIKDKHNEEQNSKGKSKSVAPTVSQATQVTPNRVAIGLPPNKRVREGDVDPLGSQQAPKRKKAMQTASKNGTKGTEERKQVPQVRAPAIDSTKSKGNEKGGWTKVVRKKAKKKAKVRIRPEAIVISSNGSLSYAEILKKVKADPDLKDLGGNVSKIRRTQKGDLMFELKKTSLGKTDGFRAQVKSSLGENVTVRTQKHEVYIQCKDLDEVTSKGEICTALMEQFKLEELAEESIVSLRKAYGNTQTATLRLPVDAAQKLLAAGKVRIGWVVCRLREQISLKRCFKCLAFGHFAKACTSGIDRSDRCRRCGEKGHIAKACNRDPKCLLCEGSEGRDYRHIAGSAKCPEFRKALTSMKK</sequence>
<keyword evidence="1" id="KW-0862">Zinc</keyword>
<feature type="region of interest" description="Disordered" evidence="2">
    <location>
        <begin position="184"/>
        <end position="278"/>
    </location>
</feature>
<feature type="region of interest" description="Disordered" evidence="2">
    <location>
        <begin position="1"/>
        <end position="33"/>
    </location>
</feature>
<dbReference type="PROSITE" id="PS50158">
    <property type="entry name" value="ZF_CCHC"/>
    <property type="match status" value="1"/>
</dbReference>
<dbReference type="Gene3D" id="4.10.60.10">
    <property type="entry name" value="Zinc finger, CCHC-type"/>
    <property type="match status" value="1"/>
</dbReference>
<dbReference type="Pfam" id="PF00098">
    <property type="entry name" value="zf-CCHC"/>
    <property type="match status" value="1"/>
</dbReference>
<evidence type="ECO:0000256" key="1">
    <source>
        <dbReference type="PROSITE-ProRule" id="PRU00047"/>
    </source>
</evidence>
<evidence type="ECO:0000259" key="3">
    <source>
        <dbReference type="PROSITE" id="PS50158"/>
    </source>
</evidence>
<dbReference type="Proteomes" id="UP000594454">
    <property type="component" value="Chromosome 3"/>
</dbReference>
<feature type="compositionally biased region" description="Polar residues" evidence="2">
    <location>
        <begin position="197"/>
        <end position="209"/>
    </location>
</feature>